<evidence type="ECO:0000256" key="2">
    <source>
        <dbReference type="ARBA" id="ARBA00022450"/>
    </source>
</evidence>
<comment type="cofactor">
    <cofactor evidence="1">
        <name>pantetheine 4'-phosphate</name>
        <dbReference type="ChEBI" id="CHEBI:47942"/>
    </cofactor>
</comment>
<dbReference type="Proteomes" id="UP000651010">
    <property type="component" value="Unassembled WGS sequence"/>
</dbReference>
<keyword evidence="4" id="KW-0677">Repeat</keyword>
<dbReference type="SUPFAM" id="SSF53474">
    <property type="entry name" value="alpha/beta-Hydrolases"/>
    <property type="match status" value="1"/>
</dbReference>
<dbReference type="Gene3D" id="3.30.559.10">
    <property type="entry name" value="Chloramphenicol acetyltransferase-like domain"/>
    <property type="match status" value="3"/>
</dbReference>
<dbReference type="Gene3D" id="3.30.300.30">
    <property type="match status" value="2"/>
</dbReference>
<dbReference type="Pfam" id="PF00668">
    <property type="entry name" value="Condensation"/>
    <property type="match status" value="3"/>
</dbReference>
<evidence type="ECO:0000259" key="5">
    <source>
        <dbReference type="PROSITE" id="PS50075"/>
    </source>
</evidence>
<keyword evidence="2" id="KW-0596">Phosphopantetheine</keyword>
<dbReference type="Gene3D" id="3.40.50.980">
    <property type="match status" value="4"/>
</dbReference>
<dbReference type="InterPro" id="IPR001242">
    <property type="entry name" value="Condensation_dom"/>
</dbReference>
<dbReference type="NCBIfam" id="TIGR01720">
    <property type="entry name" value="NRPS-para261"/>
    <property type="match status" value="1"/>
</dbReference>
<dbReference type="Gene3D" id="3.40.50.1820">
    <property type="entry name" value="alpha/beta hydrolase"/>
    <property type="match status" value="1"/>
</dbReference>
<dbReference type="CDD" id="cd19540">
    <property type="entry name" value="LCL_NRPS-like"/>
    <property type="match status" value="2"/>
</dbReference>
<dbReference type="InterPro" id="IPR000873">
    <property type="entry name" value="AMP-dep_synth/lig_dom"/>
</dbReference>
<dbReference type="Gene3D" id="2.30.38.10">
    <property type="entry name" value="Luciferase, Domain 3"/>
    <property type="match status" value="2"/>
</dbReference>
<dbReference type="SMART" id="SM00824">
    <property type="entry name" value="PKS_TE"/>
    <property type="match status" value="1"/>
</dbReference>
<dbReference type="PROSITE" id="PS00455">
    <property type="entry name" value="AMP_BINDING"/>
    <property type="match status" value="2"/>
</dbReference>
<dbReference type="PROSITE" id="PS50075">
    <property type="entry name" value="CARRIER"/>
    <property type="match status" value="2"/>
</dbReference>
<evidence type="ECO:0000256" key="1">
    <source>
        <dbReference type="ARBA" id="ARBA00001957"/>
    </source>
</evidence>
<dbReference type="CDD" id="cd12117">
    <property type="entry name" value="A_NRPS_Srf_like"/>
    <property type="match status" value="1"/>
</dbReference>
<dbReference type="SUPFAM" id="SSF47336">
    <property type="entry name" value="ACP-like"/>
    <property type="match status" value="2"/>
</dbReference>
<dbReference type="SUPFAM" id="SSF56801">
    <property type="entry name" value="Acetyl-CoA synthetase-like"/>
    <property type="match status" value="2"/>
</dbReference>
<keyword evidence="3" id="KW-0597">Phosphoprotein</keyword>
<sequence length="2854" mass="310785">MIPLSFAQQRLWLVQQLQGPSATYNMPFAFRLHGRLQPQALQQALHDVIARHESLRTLFAESGAEVQQHILAAEQVQLALPVTPADEVTLPDLLEQAVHSPFDLTREIPLRAHLFQLDETQHVLLLLLHHIAGDGWSLPPLFGDLAQAYAARCAGQAPSLPPLPVQYADYAQWQREQLGDAADPSSLLAQQLGYWQQALHGLPEQLNLPTDRPRPAQASYRGDDVQIELDAQVHQRLLAVAQASQASLFMLLHAALALLLTRLGAGHDIVLGTPVSGRNDEALDELVGFFVNMLVLRVDTSGNPRFDALLARARAADLDAYAHQELPFEQLVDAINPLRSQAQHPLFQVALSSASEDDGELQLAGLAVSQQALAFKVAKFDLSFHFTECHGAHRAPAGLRCAIEYASDLFQRDTVAMFAQLMARLLEHVARDPAQHIDAIDLLGDNGRHALLQDWNATAQAMPPADLAQLFAQQVQRTPDAVALRAGESTLSYTELEAQANRLAQHLLQHGVRREELVGLCLERSPSSVIAVLAIVKAGAAYLPLDPDYPADRLAFMLAQAQCTLVITHSEWLERIPSRVHRLVLLDVDREQIAQQPAQAPACRNHPEQLAYVMYTSGSTGQPKGIAVTHRNVTDLAFDRRWRGDAQQRVLMHAPQAFDAATYETWVPLLSGRQIVIAPPGKTDIHALATLIERQQVSAMFITAALFRMLVEERVHCLAGMRSVWSGGEAATPQSFQQALDRCPQTELVNVYGPTETTTFATCYPMQAPCRIEGSVLIGTPMDNTRVYVLDALLRPVPPGVPGELYIAGSGLARGYLCRPALSAERFVANPYGAPGERMYRSGDLVRWLPDGQIDYVGRTDHQVKIRGFRIELGEVEAALAVLPDVAQSIVVAREDQPGRKQLVGYVVAAAGAGMDPGALRRQLAARLPDYMVPGAIVVLAALPLNAHGKVDRKALPAPAFDSVDRRAPRTPLEEILAGLFAEVLGLERVGIDDAFFDLGGQSLLATRLVNRIRSALNIELPLRALFEHPTVAALAPQLQRGGTARQAVRAQARPAMLPLSFAQQRLWFMYQLEGSSITYNIPFALRLDGALDAEAMRAAVTDLVARHESLRTLYAEVDGVGVQRVLAVEALQVPFELHDVAAAALPAAMAEAARHPFDLARDIPIRAWLFRLAPKQHVLLLNVHHIACDGDSMQPLARDLAAAYAARCAGHAPELPPLPVQYADYALWQRQWLGSERDPGCVMHAQLAYWQQTLAGMPEQLALPTNRPRPVQASYRGDALQFALDAALHRQLRELARRHQVSLFMLLHAAVAVLLGKLSGGTDIAVGTPVAGRNDEALNELVGCFINTLVLRTDLSGNPSIEQLLARVRQVDLGAYSHQDIPFEQLVDALNPNRSTAYHPLYQVFVVLHGQVGGELQLPGIVASPEAIAIDIAKFDLIFNFTECLSEHAAPDGLVGDIEFATDLYDRSTVANFADYLTRLLQAFAAHPQQQIDQLDLLDAQAQQQLLVDWNATARPVTLATLPKLFERQAAATPDAPALRTEHAVLSFAELNAQANRLAHALIGAGIGPGEIVAIALPRCADLLIAMLGTLKAGAAYLPLDLDYPPERLAFMLADAAPARILTQHAYAAMAGTHQTMLLDQPALQQSLQQQAAHNPADAERRRPLSLRDPAYVIYTSGSTGRPKGVVVEHCSVANYFAWSAHAYYAGAGAGSPMTLSPTFDGCVTLLFGPLLAGQALTLLPPGSELSALGSMADGPAYAMVKLTPTHLKILNQTLAAGDIPTPTHGLMLGGEALLPADLAFWQQRYPDVRIINEFGPTEATIGCITHTVDRPLQGATSVPIGRPLWNTRAYVLDRGLRPVPIGVTGELYIAGDCLARGYLHRPDLSAARFVADPFGAPGSRMYRSGDLVRWLPDGTLDYLGRSDQQVKIRGYRIELGEIEAALAQLPGVAQVAVVAREEQPGQKQLVGYVVASDDTADPLAWRHALAERLPDFMVPAAIVRLERLPLTPNGKLDQAALPSPTHQAANLRAPRNEREQLVATWFQHVLGLDAVGIDDSFFDLGGDSIRSIELISHLRKAGLRVTPRDIFRAPSVAALAELAVPITPAAAPAASASRSDSMQLTPIMQWFFALGDTDRYHQSMIVRTPARATRQSLLAALQAVLDQHDALRMRCSMPAGERRLELLPPGAIDVTACWSEQPLAAFGQEHVQAQLTVLAEAAERRLDLKQGKLLQAAWLDGGEQSGYLLLIVHHLAIDAVSWRSLIPDLAAAYRMVVQQQRVQLPAVETSLAQWSQRLAAHAGSAALQAELPLWEAQLRTLDPLLGRRALDPQRDRLGTQCTLSLSLPASATAPLLHELPTRLGITLHELLLGSFALALAAWRAGRGKSTRSAVRIDVEGHGREALFNDVDLSRTVGWFTSLYPVRIDPRVLGAADAYRKDVPLATVAGDIAAQLRQLPNNGIGFGILRYLSSEGQARLGGFAPSQVAFNYLGRYRQQHGDWQAAEIDVALHGDAQRPLSHAITLNTAIVEAPAGAQLQANWSWAGELFDEHELHTLAQRWFGELDALAKAAPRDDFITSLASIESAVDALCEQADALASLGDELANDLFPPVLPIRASGNRPPLFCVPPLAGIGMSYSRLRDALPADYPIYAFNAPSLSRAGHPPQTLDALVEEYLREMSEIDPHGPYNILGWSFGGYVAHRMTQLLEARGKTVAHLILLDATPTDATHIYGSGPQSEAEIAAYIDYVAATTFPQTMAESTPKSRLYTTCQLNTQYLNAFRRAPVRSQLTVVEAERANVPADSPLHMANWWGVTDAARHSYLKIPYGHHDLLSRDAIARLGPVITRRLSMAGDQR</sequence>
<protein>
    <submittedName>
        <fullName evidence="6">Amino acid adenylation domain-containing protein</fullName>
    </submittedName>
</protein>
<dbReference type="Gene3D" id="1.10.1200.10">
    <property type="entry name" value="ACP-like"/>
    <property type="match status" value="2"/>
</dbReference>
<dbReference type="SUPFAM" id="SSF52777">
    <property type="entry name" value="CoA-dependent acyltransferases"/>
    <property type="match status" value="6"/>
</dbReference>
<evidence type="ECO:0000256" key="4">
    <source>
        <dbReference type="ARBA" id="ARBA00022737"/>
    </source>
</evidence>
<dbReference type="Gene3D" id="3.30.559.30">
    <property type="entry name" value="Nonribosomal peptide synthetase, condensation domain"/>
    <property type="match status" value="3"/>
</dbReference>
<gene>
    <name evidence="6" type="ORF">IGX34_09645</name>
</gene>
<dbReference type="InterPro" id="IPR045851">
    <property type="entry name" value="AMP-bd_C_sf"/>
</dbReference>
<organism evidence="6 7">
    <name type="scientific">Dyella acidiphila</name>
    <dbReference type="NCBI Taxonomy" id="2775866"/>
    <lineage>
        <taxon>Bacteria</taxon>
        <taxon>Pseudomonadati</taxon>
        <taxon>Pseudomonadota</taxon>
        <taxon>Gammaproteobacteria</taxon>
        <taxon>Lysobacterales</taxon>
        <taxon>Rhodanobacteraceae</taxon>
        <taxon>Dyella</taxon>
    </lineage>
</organism>
<evidence type="ECO:0000256" key="3">
    <source>
        <dbReference type="ARBA" id="ARBA00022553"/>
    </source>
</evidence>
<dbReference type="PROSITE" id="PS00012">
    <property type="entry name" value="PHOSPHOPANTETHEINE"/>
    <property type="match status" value="1"/>
</dbReference>
<dbReference type="InterPro" id="IPR010060">
    <property type="entry name" value="NRPS_synth"/>
</dbReference>
<dbReference type="InterPro" id="IPR020802">
    <property type="entry name" value="TesA-like"/>
</dbReference>
<dbReference type="InterPro" id="IPR001031">
    <property type="entry name" value="Thioesterase"/>
</dbReference>
<dbReference type="InterPro" id="IPR020806">
    <property type="entry name" value="PKS_PP-bd"/>
</dbReference>
<feature type="domain" description="Carrier" evidence="5">
    <location>
        <begin position="968"/>
        <end position="1043"/>
    </location>
</feature>
<dbReference type="PANTHER" id="PTHR45527:SF1">
    <property type="entry name" value="FATTY ACID SYNTHASE"/>
    <property type="match status" value="1"/>
</dbReference>
<dbReference type="Pfam" id="PF00975">
    <property type="entry name" value="Thioesterase"/>
    <property type="match status" value="1"/>
</dbReference>
<dbReference type="EMBL" id="JACZZA010000005">
    <property type="protein sequence ID" value="MBE1160651.1"/>
    <property type="molecule type" value="Genomic_DNA"/>
</dbReference>
<comment type="caution">
    <text evidence="6">The sequence shown here is derived from an EMBL/GenBank/DDBJ whole genome shotgun (WGS) entry which is preliminary data.</text>
</comment>
<dbReference type="InterPro" id="IPR036736">
    <property type="entry name" value="ACP-like_sf"/>
</dbReference>
<feature type="domain" description="Carrier" evidence="5">
    <location>
        <begin position="2031"/>
        <end position="2105"/>
    </location>
</feature>
<dbReference type="Pfam" id="PF00550">
    <property type="entry name" value="PP-binding"/>
    <property type="match status" value="2"/>
</dbReference>
<dbReference type="CDD" id="cd05930">
    <property type="entry name" value="A_NRPS"/>
    <property type="match status" value="1"/>
</dbReference>
<dbReference type="Pfam" id="PF13193">
    <property type="entry name" value="AMP-binding_C"/>
    <property type="match status" value="2"/>
</dbReference>
<evidence type="ECO:0000313" key="6">
    <source>
        <dbReference type="EMBL" id="MBE1160651.1"/>
    </source>
</evidence>
<dbReference type="RefSeq" id="WP_192555514.1">
    <property type="nucleotide sequence ID" value="NZ_JACZZA010000005.1"/>
</dbReference>
<dbReference type="InterPro" id="IPR010071">
    <property type="entry name" value="AA_adenyl_dom"/>
</dbReference>
<proteinExistence type="predicted"/>
<dbReference type="InterPro" id="IPR020845">
    <property type="entry name" value="AMP-binding_CS"/>
</dbReference>
<accession>A0ABR9G9E2</accession>
<keyword evidence="7" id="KW-1185">Reference proteome</keyword>
<reference evidence="6 7" key="1">
    <citation type="submission" date="2020-09" db="EMBL/GenBank/DDBJ databases">
        <title>Dyella sp. 7MK23 isolated from forest soil.</title>
        <authorList>
            <person name="Fu J."/>
        </authorList>
    </citation>
    <scope>NUCLEOTIDE SEQUENCE [LARGE SCALE GENOMIC DNA]</scope>
    <source>
        <strain evidence="6 7">7MK23</strain>
    </source>
</reference>
<dbReference type="Pfam" id="PF00501">
    <property type="entry name" value="AMP-binding"/>
    <property type="match status" value="2"/>
</dbReference>
<dbReference type="PANTHER" id="PTHR45527">
    <property type="entry name" value="NONRIBOSOMAL PEPTIDE SYNTHETASE"/>
    <property type="match status" value="1"/>
</dbReference>
<dbReference type="SMART" id="SM00823">
    <property type="entry name" value="PKS_PP"/>
    <property type="match status" value="2"/>
</dbReference>
<name>A0ABR9G9E2_9GAMM</name>
<dbReference type="InterPro" id="IPR029058">
    <property type="entry name" value="AB_hydrolase_fold"/>
</dbReference>
<dbReference type="InterPro" id="IPR023213">
    <property type="entry name" value="CAT-like_dom_sf"/>
</dbReference>
<dbReference type="InterPro" id="IPR009081">
    <property type="entry name" value="PP-bd_ACP"/>
</dbReference>
<dbReference type="InterPro" id="IPR025110">
    <property type="entry name" value="AMP-bd_C"/>
</dbReference>
<dbReference type="InterPro" id="IPR006162">
    <property type="entry name" value="Ppantetheine_attach_site"/>
</dbReference>
<dbReference type="NCBIfam" id="TIGR01733">
    <property type="entry name" value="AA-adenyl-dom"/>
    <property type="match status" value="2"/>
</dbReference>
<evidence type="ECO:0000313" key="7">
    <source>
        <dbReference type="Proteomes" id="UP000651010"/>
    </source>
</evidence>